<sequence length="139" mass="15274">MEAICYEMAVQMVATSLYSVYRGRRNGLHERINYFNLKTADFGGTGPDSQNGWTCFLSSLAPVRIKREIIVRTCIGNYFIIPVDHFANLVGSRGYPTHSAAPDNFKTQSRGLACCVTLWTGAGYTDPRKGESSATAGHT</sequence>
<accession>A0AAD1RLH7</accession>
<evidence type="ECO:0000313" key="1">
    <source>
        <dbReference type="EMBL" id="CAH2274248.1"/>
    </source>
</evidence>
<name>A0AAD1RLH7_PELCU</name>
<organism evidence="1 2">
    <name type="scientific">Pelobates cultripes</name>
    <name type="common">Western spadefoot toad</name>
    <dbReference type="NCBI Taxonomy" id="61616"/>
    <lineage>
        <taxon>Eukaryota</taxon>
        <taxon>Metazoa</taxon>
        <taxon>Chordata</taxon>
        <taxon>Craniata</taxon>
        <taxon>Vertebrata</taxon>
        <taxon>Euteleostomi</taxon>
        <taxon>Amphibia</taxon>
        <taxon>Batrachia</taxon>
        <taxon>Anura</taxon>
        <taxon>Pelobatoidea</taxon>
        <taxon>Pelobatidae</taxon>
        <taxon>Pelobates</taxon>
    </lineage>
</organism>
<dbReference type="EMBL" id="OW240914">
    <property type="protein sequence ID" value="CAH2274248.1"/>
    <property type="molecule type" value="Genomic_DNA"/>
</dbReference>
<dbReference type="Proteomes" id="UP001295444">
    <property type="component" value="Chromosome 03"/>
</dbReference>
<gene>
    <name evidence="1" type="ORF">PECUL_23A010117</name>
</gene>
<evidence type="ECO:0000313" key="2">
    <source>
        <dbReference type="Proteomes" id="UP001295444"/>
    </source>
</evidence>
<reference evidence="1" key="1">
    <citation type="submission" date="2022-03" db="EMBL/GenBank/DDBJ databases">
        <authorList>
            <person name="Alioto T."/>
            <person name="Alioto T."/>
            <person name="Gomez Garrido J."/>
        </authorList>
    </citation>
    <scope>NUCLEOTIDE SEQUENCE</scope>
</reference>
<proteinExistence type="predicted"/>
<keyword evidence="2" id="KW-1185">Reference proteome</keyword>
<protein>
    <submittedName>
        <fullName evidence="1">Uncharacterized protein</fullName>
    </submittedName>
</protein>
<dbReference type="AlphaFoldDB" id="A0AAD1RLH7"/>